<organism evidence="1 2">
    <name type="scientific">Chitinophaga ginsengisoli</name>
    <dbReference type="NCBI Taxonomy" id="363837"/>
    <lineage>
        <taxon>Bacteria</taxon>
        <taxon>Pseudomonadati</taxon>
        <taxon>Bacteroidota</taxon>
        <taxon>Chitinophagia</taxon>
        <taxon>Chitinophagales</taxon>
        <taxon>Chitinophagaceae</taxon>
        <taxon>Chitinophaga</taxon>
    </lineage>
</organism>
<proteinExistence type="predicted"/>
<comment type="caution">
    <text evidence="1">The sequence shown here is derived from an EMBL/GenBank/DDBJ whole genome shotgun (WGS) entry which is preliminary data.</text>
</comment>
<dbReference type="AlphaFoldDB" id="A0A2P8GLP8"/>
<sequence>MKLNWDILLKDEGLFPRTLFFEVPNTERFRYGINERLQYCLFFWFPSGPDTRPIDPVIMANLSLVEEIVEGRPTLILTLLNDGLKSLFTDLILSLVDQTIYQPSQISKARFVTLANEWFELFDPLSSSMNRQELQGIVAELYFLKFLLENSWAPYNDLLSAWKGPYGKGHDFELGNNLFEVKSRVENRPFVHISSEFQLDFLSGQQLILAVYAFSPDNGQGITADQLIQEIATILRSRTGTNMHLYWRALTRLGLGNSPAIEYTAPYAFYNVGLSFYDCSKANFPSLRSTMLPDDIRNVKYDLNLTQDLNNHVITDIIPFI</sequence>
<dbReference type="RefSeq" id="WP_106601141.1">
    <property type="nucleotide sequence ID" value="NZ_PYGK01000002.1"/>
</dbReference>
<evidence type="ECO:0000313" key="2">
    <source>
        <dbReference type="Proteomes" id="UP000240978"/>
    </source>
</evidence>
<name>A0A2P8GLP8_9BACT</name>
<dbReference type="Proteomes" id="UP000240978">
    <property type="component" value="Unassembled WGS sequence"/>
</dbReference>
<gene>
    <name evidence="1" type="ORF">CLV42_102457</name>
</gene>
<keyword evidence="2" id="KW-1185">Reference proteome</keyword>
<dbReference type="InterPro" id="IPR025534">
    <property type="entry name" value="DUF4420"/>
</dbReference>
<evidence type="ECO:0000313" key="1">
    <source>
        <dbReference type="EMBL" id="PSL34883.1"/>
    </source>
</evidence>
<accession>A0A2P8GLP8</accession>
<dbReference type="OrthoDB" id="2808696at2"/>
<dbReference type="EMBL" id="PYGK01000002">
    <property type="protein sequence ID" value="PSL34883.1"/>
    <property type="molecule type" value="Genomic_DNA"/>
</dbReference>
<protein>
    <submittedName>
        <fullName evidence="1">Putative PD-(D/E)XK family protein DUF4420</fullName>
    </submittedName>
</protein>
<dbReference type="Pfam" id="PF14390">
    <property type="entry name" value="DUF4420"/>
    <property type="match status" value="1"/>
</dbReference>
<reference evidence="1 2" key="1">
    <citation type="submission" date="2018-03" db="EMBL/GenBank/DDBJ databases">
        <title>Genomic Encyclopedia of Archaeal and Bacterial Type Strains, Phase II (KMG-II): from individual species to whole genera.</title>
        <authorList>
            <person name="Goeker M."/>
        </authorList>
    </citation>
    <scope>NUCLEOTIDE SEQUENCE [LARGE SCALE GENOMIC DNA]</scope>
    <source>
        <strain evidence="1 2">DSM 18107</strain>
    </source>
</reference>